<dbReference type="AlphaFoldDB" id="A0A9J6H072"/>
<dbReference type="OrthoDB" id="6430255at2759"/>
<feature type="region of interest" description="Disordered" evidence="1">
    <location>
        <begin position="293"/>
        <end position="317"/>
    </location>
</feature>
<sequence length="317" mass="34769">MDVAGKTKMKTAVATRVQGTVRWIIVKNVHRFNNRHDNHLDVFVHHSAIKRNNPKLLRSVGDGQVVDFDVVVGQKGLEAADVTGLCRVPVKESQWYLRRLKGRQGRREPRQAVGEHRRPPPRPPKRFQAQRGTSPLTTGRRYPPGWYSNGNMGQVPRGAVRPPTTARYRERQPLRVVDEGNEGCGGPCSPSPRPFYSSYGRRQRSWSRDEPEVAGGYGVFGGGDHDGGSSVTRLAPDRGRSIPGGITAGIFAGSSEKGAATSKACACSGTIVLDAVTAAMKMAFHAVRERIMAENSRQRRRPAQCLRSRAAPFKASA</sequence>
<dbReference type="SUPFAM" id="SSF50249">
    <property type="entry name" value="Nucleic acid-binding proteins"/>
    <property type="match status" value="1"/>
</dbReference>
<dbReference type="InterPro" id="IPR012340">
    <property type="entry name" value="NA-bd_OB-fold"/>
</dbReference>
<dbReference type="GO" id="GO:0003676">
    <property type="term" value="F:nucleic acid binding"/>
    <property type="evidence" value="ECO:0007669"/>
    <property type="project" value="InterPro"/>
</dbReference>
<gene>
    <name evidence="3" type="ORF">HPB48_020798</name>
</gene>
<dbReference type="PROSITE" id="PS51857">
    <property type="entry name" value="CSD_2"/>
    <property type="match status" value="1"/>
</dbReference>
<dbReference type="InterPro" id="IPR002059">
    <property type="entry name" value="CSP_DNA-bd"/>
</dbReference>
<evidence type="ECO:0000313" key="4">
    <source>
        <dbReference type="Proteomes" id="UP000821853"/>
    </source>
</evidence>
<dbReference type="Proteomes" id="UP000821853">
    <property type="component" value="Chromosome 9"/>
</dbReference>
<accession>A0A9J6H072</accession>
<organism evidence="3 4">
    <name type="scientific">Haemaphysalis longicornis</name>
    <name type="common">Bush tick</name>
    <dbReference type="NCBI Taxonomy" id="44386"/>
    <lineage>
        <taxon>Eukaryota</taxon>
        <taxon>Metazoa</taxon>
        <taxon>Ecdysozoa</taxon>
        <taxon>Arthropoda</taxon>
        <taxon>Chelicerata</taxon>
        <taxon>Arachnida</taxon>
        <taxon>Acari</taxon>
        <taxon>Parasitiformes</taxon>
        <taxon>Ixodida</taxon>
        <taxon>Ixodoidea</taxon>
        <taxon>Ixodidae</taxon>
        <taxon>Haemaphysalinae</taxon>
        <taxon>Haemaphysalis</taxon>
    </lineage>
</organism>
<feature type="region of interest" description="Disordered" evidence="1">
    <location>
        <begin position="99"/>
        <end position="161"/>
    </location>
</feature>
<evidence type="ECO:0000259" key="2">
    <source>
        <dbReference type="PROSITE" id="PS51857"/>
    </source>
</evidence>
<reference evidence="3 4" key="1">
    <citation type="journal article" date="2020" name="Cell">
        <title>Large-Scale Comparative Analyses of Tick Genomes Elucidate Their Genetic Diversity and Vector Capacities.</title>
        <authorList>
            <consortium name="Tick Genome and Microbiome Consortium (TIGMIC)"/>
            <person name="Jia N."/>
            <person name="Wang J."/>
            <person name="Shi W."/>
            <person name="Du L."/>
            <person name="Sun Y."/>
            <person name="Zhan W."/>
            <person name="Jiang J.F."/>
            <person name="Wang Q."/>
            <person name="Zhang B."/>
            <person name="Ji P."/>
            <person name="Bell-Sakyi L."/>
            <person name="Cui X.M."/>
            <person name="Yuan T.T."/>
            <person name="Jiang B.G."/>
            <person name="Yang W.F."/>
            <person name="Lam T.T."/>
            <person name="Chang Q.C."/>
            <person name="Ding S.J."/>
            <person name="Wang X.J."/>
            <person name="Zhu J.G."/>
            <person name="Ruan X.D."/>
            <person name="Zhao L."/>
            <person name="Wei J.T."/>
            <person name="Ye R.Z."/>
            <person name="Que T.C."/>
            <person name="Du C.H."/>
            <person name="Zhou Y.H."/>
            <person name="Cheng J.X."/>
            <person name="Dai P.F."/>
            <person name="Guo W.B."/>
            <person name="Han X.H."/>
            <person name="Huang E.J."/>
            <person name="Li L.F."/>
            <person name="Wei W."/>
            <person name="Gao Y.C."/>
            <person name="Liu J.Z."/>
            <person name="Shao H.Z."/>
            <person name="Wang X."/>
            <person name="Wang C.C."/>
            <person name="Yang T.C."/>
            <person name="Huo Q.B."/>
            <person name="Li W."/>
            <person name="Chen H.Y."/>
            <person name="Chen S.E."/>
            <person name="Zhou L.G."/>
            <person name="Ni X.B."/>
            <person name="Tian J.H."/>
            <person name="Sheng Y."/>
            <person name="Liu T."/>
            <person name="Pan Y.S."/>
            <person name="Xia L.Y."/>
            <person name="Li J."/>
            <person name="Zhao F."/>
            <person name="Cao W.C."/>
        </authorList>
    </citation>
    <scope>NUCLEOTIDE SEQUENCE [LARGE SCALE GENOMIC DNA]</scope>
    <source>
        <strain evidence="3">HaeL-2018</strain>
    </source>
</reference>
<dbReference type="VEuPathDB" id="VectorBase:HLOH_058930"/>
<dbReference type="InterPro" id="IPR050181">
    <property type="entry name" value="Cold_shock_domain"/>
</dbReference>
<feature type="domain" description="CSD" evidence="2">
    <location>
        <begin position="16"/>
        <end position="84"/>
    </location>
</feature>
<evidence type="ECO:0000256" key="1">
    <source>
        <dbReference type="SAM" id="MobiDB-lite"/>
    </source>
</evidence>
<feature type="compositionally biased region" description="Basic and acidic residues" evidence="1">
    <location>
        <begin position="105"/>
        <end position="118"/>
    </location>
</feature>
<dbReference type="Pfam" id="PF00313">
    <property type="entry name" value="CSD"/>
    <property type="match status" value="1"/>
</dbReference>
<dbReference type="InterPro" id="IPR011129">
    <property type="entry name" value="CSD"/>
</dbReference>
<dbReference type="PRINTS" id="PR00050">
    <property type="entry name" value="COLDSHOCK"/>
</dbReference>
<evidence type="ECO:0000313" key="3">
    <source>
        <dbReference type="EMBL" id="KAH9381141.1"/>
    </source>
</evidence>
<comment type="caution">
    <text evidence="3">The sequence shown here is derived from an EMBL/GenBank/DDBJ whole genome shotgun (WGS) entry which is preliminary data.</text>
</comment>
<dbReference type="EMBL" id="JABSTR010000011">
    <property type="protein sequence ID" value="KAH9381141.1"/>
    <property type="molecule type" value="Genomic_DNA"/>
</dbReference>
<protein>
    <recommendedName>
        <fullName evidence="2">CSD domain-containing protein</fullName>
    </recommendedName>
</protein>
<dbReference type="SMART" id="SM00357">
    <property type="entry name" value="CSP"/>
    <property type="match status" value="1"/>
</dbReference>
<dbReference type="Gene3D" id="2.40.50.140">
    <property type="entry name" value="Nucleic acid-binding proteins"/>
    <property type="match status" value="1"/>
</dbReference>
<dbReference type="PANTHER" id="PTHR11544">
    <property type="entry name" value="COLD SHOCK DOMAIN CONTAINING PROTEINS"/>
    <property type="match status" value="1"/>
</dbReference>
<proteinExistence type="predicted"/>
<name>A0A9J6H072_HAELO</name>
<keyword evidence="4" id="KW-1185">Reference proteome</keyword>